<dbReference type="RefSeq" id="WP_310280402.1">
    <property type="nucleotide sequence ID" value="NZ_JAVDWQ010000005.1"/>
</dbReference>
<dbReference type="SUPFAM" id="SSF50814">
    <property type="entry name" value="Lipocalins"/>
    <property type="match status" value="1"/>
</dbReference>
<dbReference type="PROSITE" id="PS51257">
    <property type="entry name" value="PROKAR_LIPOPROTEIN"/>
    <property type="match status" value="1"/>
</dbReference>
<keyword evidence="3" id="KW-1185">Reference proteome</keyword>
<sequence>MKKTILAILMMSFILSCKEQGKDKVSKSNEIDKISTEKLINLSGKTLEYNYGEYVYVVNFKSDRQLHWKCVKGTEKGREAVETYYTQHLNNDSLFVSWVEQDGLGVSQVINFKNHTITCFLKMDKEVIPLSGTIREL</sequence>
<accession>A0ABU1Y6J4</accession>
<dbReference type="Pfam" id="PF22036">
    <property type="entry name" value="MoaF_like"/>
    <property type="match status" value="1"/>
</dbReference>
<organism evidence="2 3">
    <name type="scientific">Flavobacterium piscis</name>
    <dbReference type="NCBI Taxonomy" id="1114874"/>
    <lineage>
        <taxon>Bacteria</taxon>
        <taxon>Pseudomonadati</taxon>
        <taxon>Bacteroidota</taxon>
        <taxon>Flavobacteriia</taxon>
        <taxon>Flavobacteriales</taxon>
        <taxon>Flavobacteriaceae</taxon>
        <taxon>Flavobacterium</taxon>
    </lineage>
</organism>
<comment type="caution">
    <text evidence="2">The sequence shown here is derived from an EMBL/GenBank/DDBJ whole genome shotgun (WGS) entry which is preliminary data.</text>
</comment>
<proteinExistence type="predicted"/>
<reference evidence="2 3" key="1">
    <citation type="submission" date="2023-07" db="EMBL/GenBank/DDBJ databases">
        <title>Sorghum-associated microbial communities from plants grown in Nebraska, USA.</title>
        <authorList>
            <person name="Schachtman D."/>
        </authorList>
    </citation>
    <scope>NUCLEOTIDE SEQUENCE [LARGE SCALE GENOMIC DNA]</scope>
    <source>
        <strain evidence="2 3">4129</strain>
    </source>
</reference>
<dbReference type="Gene3D" id="2.40.128.20">
    <property type="match status" value="1"/>
</dbReference>
<evidence type="ECO:0000313" key="2">
    <source>
        <dbReference type="EMBL" id="MDR7209855.1"/>
    </source>
</evidence>
<dbReference type="InterPro" id="IPR053892">
    <property type="entry name" value="MoaF-like"/>
</dbReference>
<evidence type="ECO:0000313" key="3">
    <source>
        <dbReference type="Proteomes" id="UP001269081"/>
    </source>
</evidence>
<name>A0ABU1Y6J4_9FLAO</name>
<feature type="domain" description="MoaF-like" evidence="1">
    <location>
        <begin position="44"/>
        <end position="135"/>
    </location>
</feature>
<dbReference type="Proteomes" id="UP001269081">
    <property type="component" value="Unassembled WGS sequence"/>
</dbReference>
<dbReference type="EMBL" id="JAVDWQ010000005">
    <property type="protein sequence ID" value="MDR7209855.1"/>
    <property type="molecule type" value="Genomic_DNA"/>
</dbReference>
<protein>
    <recommendedName>
        <fullName evidence="1">MoaF-like domain-containing protein</fullName>
    </recommendedName>
</protein>
<gene>
    <name evidence="2" type="ORF">J2W48_001794</name>
</gene>
<evidence type="ECO:0000259" key="1">
    <source>
        <dbReference type="Pfam" id="PF22036"/>
    </source>
</evidence>
<dbReference type="InterPro" id="IPR012674">
    <property type="entry name" value="Calycin"/>
</dbReference>